<dbReference type="InterPro" id="IPR022642">
    <property type="entry name" value="CheR_C"/>
</dbReference>
<gene>
    <name evidence="8" type="ORF">F6X51_19320</name>
</gene>
<dbReference type="InterPro" id="IPR050903">
    <property type="entry name" value="Bact_Chemotaxis_MeTrfase"/>
</dbReference>
<evidence type="ECO:0000256" key="2">
    <source>
        <dbReference type="ARBA" id="ARBA00012534"/>
    </source>
</evidence>
<dbReference type="AlphaFoldDB" id="A0A6N6MNF9"/>
<evidence type="ECO:0000256" key="5">
    <source>
        <dbReference type="ARBA" id="ARBA00022691"/>
    </source>
</evidence>
<feature type="region of interest" description="Disordered" evidence="6">
    <location>
        <begin position="310"/>
        <end position="353"/>
    </location>
</feature>
<keyword evidence="3 8" id="KW-0489">Methyltransferase</keyword>
<dbReference type="InterPro" id="IPR011990">
    <property type="entry name" value="TPR-like_helical_dom_sf"/>
</dbReference>
<dbReference type="PANTHER" id="PTHR24422:SF19">
    <property type="entry name" value="CHEMOTAXIS PROTEIN METHYLTRANSFERASE"/>
    <property type="match status" value="1"/>
</dbReference>
<dbReference type="GO" id="GO:0032259">
    <property type="term" value="P:methylation"/>
    <property type="evidence" value="ECO:0007669"/>
    <property type="project" value="UniProtKB-KW"/>
</dbReference>
<evidence type="ECO:0000256" key="1">
    <source>
        <dbReference type="ARBA" id="ARBA00001541"/>
    </source>
</evidence>
<keyword evidence="4 8" id="KW-0808">Transferase</keyword>
<proteinExistence type="predicted"/>
<dbReference type="InterPro" id="IPR036804">
    <property type="entry name" value="CheR_N_sf"/>
</dbReference>
<dbReference type="GO" id="GO:0008983">
    <property type="term" value="F:protein-glutamate O-methyltransferase activity"/>
    <property type="evidence" value="ECO:0007669"/>
    <property type="project" value="UniProtKB-EC"/>
</dbReference>
<dbReference type="Proteomes" id="UP000441523">
    <property type="component" value="Unassembled WGS sequence"/>
</dbReference>
<accession>A0A6N6MNF9</accession>
<dbReference type="Pfam" id="PF01739">
    <property type="entry name" value="CheR"/>
    <property type="match status" value="1"/>
</dbReference>
<sequence>MRKAARRDPHGDPGYAALKARIIARTGHHYYADKDDLLFDRLRRRFKACGVPDSGAYLAHLEDRRTGPREWAALESEITIGETFFFRYAEQFEALRDTILPGLIAARQADVTLRVWSAGCSTGAEPYSLAILLHELLGAALPDWHVAITGTDISHAALATARAAEYGRWAMRTLPPEERQRYFLRLPAQPGPAREGTYVLRPEFRRMVRFERQNLMSLIEAGGPAPTPDFDLILCRNVLIYFHADTVAAIVRALSRRLRPGGWLLIGHAEPNPAFAGWLAPVNLPGTVAYRRREDGAEVLVARLPPPEALAATGPAAPPARAPVAPPALPAEPVPPAATDGPDRAVPPAAPAPAILPDPAAAIRVPPDLVGDGLPLPPDEILARIRTLADAGETAEAWRSTRAALTETPTDARLRFYEGLLARSLGREAEAERSLRAALYLDRGFVMAHYHLGLLLASAGRLPAARRALDNAAGLAQALLPDTAVPEGDGAKARQVAESARLARAGLS</sequence>
<dbReference type="RefSeq" id="WP_150965310.1">
    <property type="nucleotide sequence ID" value="NZ_VZZJ01000019.1"/>
</dbReference>
<dbReference type="Gene3D" id="1.25.40.10">
    <property type="entry name" value="Tetratricopeptide repeat domain"/>
    <property type="match status" value="1"/>
</dbReference>
<evidence type="ECO:0000313" key="9">
    <source>
        <dbReference type="Proteomes" id="UP000441523"/>
    </source>
</evidence>
<feature type="compositionally biased region" description="Pro residues" evidence="6">
    <location>
        <begin position="316"/>
        <end position="336"/>
    </location>
</feature>
<evidence type="ECO:0000259" key="7">
    <source>
        <dbReference type="PROSITE" id="PS50123"/>
    </source>
</evidence>
<evidence type="ECO:0000256" key="3">
    <source>
        <dbReference type="ARBA" id="ARBA00022603"/>
    </source>
</evidence>
<dbReference type="Gene3D" id="1.10.155.10">
    <property type="entry name" value="Chemotaxis receptor methyltransferase CheR, N-terminal domain"/>
    <property type="match status" value="1"/>
</dbReference>
<dbReference type="InterPro" id="IPR029063">
    <property type="entry name" value="SAM-dependent_MTases_sf"/>
</dbReference>
<dbReference type="SUPFAM" id="SSF47757">
    <property type="entry name" value="Chemotaxis receptor methyltransferase CheR, N-terminal domain"/>
    <property type="match status" value="1"/>
</dbReference>
<dbReference type="PANTHER" id="PTHR24422">
    <property type="entry name" value="CHEMOTAXIS PROTEIN METHYLTRANSFERASE"/>
    <property type="match status" value="1"/>
</dbReference>
<name>A0A6N6MNF9_9HYPH</name>
<keyword evidence="9" id="KW-1185">Reference proteome</keyword>
<reference evidence="8 9" key="1">
    <citation type="submission" date="2019-09" db="EMBL/GenBank/DDBJ databases">
        <title>YIM 132548 draft genome.</title>
        <authorList>
            <person name="Jiang L."/>
        </authorList>
    </citation>
    <scope>NUCLEOTIDE SEQUENCE [LARGE SCALE GENOMIC DNA]</scope>
    <source>
        <strain evidence="8 9">YIM 132548</strain>
    </source>
</reference>
<evidence type="ECO:0000256" key="6">
    <source>
        <dbReference type="SAM" id="MobiDB-lite"/>
    </source>
</evidence>
<keyword evidence="5" id="KW-0949">S-adenosyl-L-methionine</keyword>
<dbReference type="SUPFAM" id="SSF53335">
    <property type="entry name" value="S-adenosyl-L-methionine-dependent methyltransferases"/>
    <property type="match status" value="1"/>
</dbReference>
<protein>
    <recommendedName>
        <fullName evidence="2">protein-glutamate O-methyltransferase</fullName>
        <ecNumber evidence="2">2.1.1.80</ecNumber>
    </recommendedName>
</protein>
<dbReference type="PRINTS" id="PR00996">
    <property type="entry name" value="CHERMTFRASE"/>
</dbReference>
<comment type="caution">
    <text evidence="8">The sequence shown here is derived from an EMBL/GenBank/DDBJ whole genome shotgun (WGS) entry which is preliminary data.</text>
</comment>
<dbReference type="PROSITE" id="PS50123">
    <property type="entry name" value="CHER"/>
    <property type="match status" value="1"/>
</dbReference>
<dbReference type="EC" id="2.1.1.80" evidence="2"/>
<dbReference type="SUPFAM" id="SSF48452">
    <property type="entry name" value="TPR-like"/>
    <property type="match status" value="1"/>
</dbReference>
<comment type="catalytic activity">
    <reaction evidence="1">
        <text>L-glutamyl-[protein] + S-adenosyl-L-methionine = [protein]-L-glutamate 5-O-methyl ester + S-adenosyl-L-homocysteine</text>
        <dbReference type="Rhea" id="RHEA:24452"/>
        <dbReference type="Rhea" id="RHEA-COMP:10208"/>
        <dbReference type="Rhea" id="RHEA-COMP:10311"/>
        <dbReference type="ChEBI" id="CHEBI:29973"/>
        <dbReference type="ChEBI" id="CHEBI:57856"/>
        <dbReference type="ChEBI" id="CHEBI:59789"/>
        <dbReference type="ChEBI" id="CHEBI:82795"/>
        <dbReference type="EC" id="2.1.1.80"/>
    </reaction>
</comment>
<dbReference type="EMBL" id="VZZJ01000019">
    <property type="protein sequence ID" value="KAB1071471.1"/>
    <property type="molecule type" value="Genomic_DNA"/>
</dbReference>
<evidence type="ECO:0000256" key="4">
    <source>
        <dbReference type="ARBA" id="ARBA00022679"/>
    </source>
</evidence>
<organism evidence="8 9">
    <name type="scientific">Methylobacterium planeticum</name>
    <dbReference type="NCBI Taxonomy" id="2615211"/>
    <lineage>
        <taxon>Bacteria</taxon>
        <taxon>Pseudomonadati</taxon>
        <taxon>Pseudomonadota</taxon>
        <taxon>Alphaproteobacteria</taxon>
        <taxon>Hyphomicrobiales</taxon>
        <taxon>Methylobacteriaceae</taxon>
        <taxon>Methylobacterium</taxon>
    </lineage>
</organism>
<dbReference type="SMART" id="SM00138">
    <property type="entry name" value="MeTrc"/>
    <property type="match status" value="1"/>
</dbReference>
<feature type="domain" description="CheR-type methyltransferase" evidence="7">
    <location>
        <begin position="3"/>
        <end position="295"/>
    </location>
</feature>
<dbReference type="Gene3D" id="3.40.50.150">
    <property type="entry name" value="Vaccinia Virus protein VP39"/>
    <property type="match status" value="1"/>
</dbReference>
<dbReference type="CDD" id="cd02440">
    <property type="entry name" value="AdoMet_MTases"/>
    <property type="match status" value="1"/>
</dbReference>
<dbReference type="InterPro" id="IPR000780">
    <property type="entry name" value="CheR_MeTrfase"/>
</dbReference>
<evidence type="ECO:0000313" key="8">
    <source>
        <dbReference type="EMBL" id="KAB1071471.1"/>
    </source>
</evidence>